<evidence type="ECO:0000313" key="5">
    <source>
        <dbReference type="Proteomes" id="UP000183971"/>
    </source>
</evidence>
<dbReference type="InterPro" id="IPR000330">
    <property type="entry name" value="SNF2_N"/>
</dbReference>
<dbReference type="InterPro" id="IPR027417">
    <property type="entry name" value="P-loop_NTPase"/>
</dbReference>
<evidence type="ECO:0000256" key="1">
    <source>
        <dbReference type="ARBA" id="ARBA00022741"/>
    </source>
</evidence>
<reference evidence="5" key="1">
    <citation type="journal article" date="2016" name="Genome Biol. Evol.">
        <title>Comparative 'omics' of the Fusarium fujikuroi species complex highlights differences in genetic potential and metabolite synthesis.</title>
        <authorList>
            <person name="Niehaus E.-M."/>
            <person name="Muensterkoetter M."/>
            <person name="Proctor R.H."/>
            <person name="Brown D.W."/>
            <person name="Sharon A."/>
            <person name="Idan Y."/>
            <person name="Oren-Young L."/>
            <person name="Sieber C.M."/>
            <person name="Novak O."/>
            <person name="Pencik A."/>
            <person name="Tarkowska D."/>
            <person name="Hromadova K."/>
            <person name="Freeman S."/>
            <person name="Maymon M."/>
            <person name="Elazar M."/>
            <person name="Youssef S.A."/>
            <person name="El-Shabrawy E.S.M."/>
            <person name="Shalaby A.B.A."/>
            <person name="Houterman P."/>
            <person name="Brock N.L."/>
            <person name="Burkhardt I."/>
            <person name="Tsavkelova E.A."/>
            <person name="Dickschat J.S."/>
            <person name="Galuszka P."/>
            <person name="Gueldener U."/>
            <person name="Tudzynski B."/>
        </authorList>
    </citation>
    <scope>NUCLEOTIDE SEQUENCE [LARGE SCALE GENOMIC DNA]</scope>
    <source>
        <strain evidence="5">ET1</strain>
    </source>
</reference>
<protein>
    <recommendedName>
        <fullName evidence="3">SNF2 N-terminal domain-containing protein</fullName>
    </recommendedName>
</protein>
<dbReference type="EMBL" id="FJOF01000001">
    <property type="protein sequence ID" value="CZR34188.1"/>
    <property type="molecule type" value="Genomic_DNA"/>
</dbReference>
<dbReference type="InterPro" id="IPR038718">
    <property type="entry name" value="SNF2-like_sf"/>
</dbReference>
<name>A0A1L7V328_FUSPR</name>
<evidence type="ECO:0000256" key="2">
    <source>
        <dbReference type="ARBA" id="ARBA00022840"/>
    </source>
</evidence>
<dbReference type="RefSeq" id="XP_031075068.1">
    <property type="nucleotide sequence ID" value="XM_031231839.1"/>
</dbReference>
<dbReference type="Proteomes" id="UP000183971">
    <property type="component" value="Unassembled WGS sequence"/>
</dbReference>
<gene>
    <name evidence="4" type="ORF">FPRO_01405</name>
</gene>
<proteinExistence type="predicted"/>
<dbReference type="GO" id="GO:0005524">
    <property type="term" value="F:ATP binding"/>
    <property type="evidence" value="ECO:0007669"/>
    <property type="project" value="InterPro"/>
</dbReference>
<dbReference type="Pfam" id="PF00176">
    <property type="entry name" value="SNF2-rel_dom"/>
    <property type="match status" value="1"/>
</dbReference>
<comment type="caution">
    <text evidence="4">The sequence shown here is derived from an EMBL/GenBank/DDBJ whole genome shotgun (WGS) entry which is preliminary data.</text>
</comment>
<keyword evidence="2" id="KW-0067">ATP-binding</keyword>
<dbReference type="AlphaFoldDB" id="A0A1L7V328"/>
<evidence type="ECO:0000259" key="3">
    <source>
        <dbReference type="Pfam" id="PF00176"/>
    </source>
</evidence>
<sequence>MAYNNTSHGSLLALFEASFQKLTDAVSSDTSTVSHEAHCDRNEQHLLSGLSIIGAGDEPADAEFIQHNRPPKYLGNTDFHSYLDIFDELNTELKRWQTAGAGKLALVVAVQVKRAMPTRSGFNAIVTRVGCVLQWVDEIKRHCKPEHCPSWITRRSQDRHKSSLGLRHRHLLVQLPQAPIPRKSYLRRNVERPNAVLHSNYYSQVNRNITVLILDESHDCRNERSLYFDAVKSLKYQHLFMLSGTPMFSRSEDIMRQSRLMPGGGLFSSKEHYKAMSTRMNSGSIPRGLHCNYLTDYIGALWWLDLIPW</sequence>
<dbReference type="Gene3D" id="3.40.50.10810">
    <property type="entry name" value="Tandem AAA-ATPase domain"/>
    <property type="match status" value="1"/>
</dbReference>
<keyword evidence="5" id="KW-1185">Reference proteome</keyword>
<keyword evidence="1" id="KW-0547">Nucleotide-binding</keyword>
<organism evidence="4 5">
    <name type="scientific">Fusarium proliferatum (strain ET1)</name>
    <name type="common">Orchid endophyte fungus</name>
    <dbReference type="NCBI Taxonomy" id="1227346"/>
    <lineage>
        <taxon>Eukaryota</taxon>
        <taxon>Fungi</taxon>
        <taxon>Dikarya</taxon>
        <taxon>Ascomycota</taxon>
        <taxon>Pezizomycotina</taxon>
        <taxon>Sordariomycetes</taxon>
        <taxon>Hypocreomycetidae</taxon>
        <taxon>Hypocreales</taxon>
        <taxon>Nectriaceae</taxon>
        <taxon>Fusarium</taxon>
        <taxon>Fusarium fujikuroi species complex</taxon>
    </lineage>
</organism>
<feature type="domain" description="SNF2 N-terminal" evidence="3">
    <location>
        <begin position="125"/>
        <end position="254"/>
    </location>
</feature>
<dbReference type="VEuPathDB" id="FungiDB:FPRO_01405"/>
<evidence type="ECO:0000313" key="4">
    <source>
        <dbReference type="EMBL" id="CZR34188.1"/>
    </source>
</evidence>
<accession>A0A1L7V328</accession>
<dbReference type="SUPFAM" id="SSF52540">
    <property type="entry name" value="P-loop containing nucleoside triphosphate hydrolases"/>
    <property type="match status" value="1"/>
</dbReference>
<dbReference type="GeneID" id="42046292"/>